<proteinExistence type="predicted"/>
<evidence type="ECO:0000313" key="1">
    <source>
        <dbReference type="EMBL" id="KAI5665871.1"/>
    </source>
</evidence>
<accession>A0ACC0AZ36</accession>
<comment type="caution">
    <text evidence="1">The sequence shown here is derived from an EMBL/GenBank/DDBJ whole genome shotgun (WGS) entry which is preliminary data.</text>
</comment>
<reference evidence="2" key="1">
    <citation type="journal article" date="2023" name="Nat. Plants">
        <title>Single-cell RNA sequencing provides a high-resolution roadmap for understanding the multicellular compartmentation of specialized metabolism.</title>
        <authorList>
            <person name="Sun S."/>
            <person name="Shen X."/>
            <person name="Li Y."/>
            <person name="Li Y."/>
            <person name="Wang S."/>
            <person name="Li R."/>
            <person name="Zhang H."/>
            <person name="Shen G."/>
            <person name="Guo B."/>
            <person name="Wei J."/>
            <person name="Xu J."/>
            <person name="St-Pierre B."/>
            <person name="Chen S."/>
            <person name="Sun C."/>
        </authorList>
    </citation>
    <scope>NUCLEOTIDE SEQUENCE [LARGE SCALE GENOMIC DNA]</scope>
</reference>
<sequence>MRHLLAAVRRHHYHNRRLLQWAHYKAQKTQPSPSPPSPPKPPKKPVTFSLHGESWEDPYNWMSQLNDKVAMRHMDVYMEQEEKYTEAVMSDTERLQSKLQSEMASRFAFDLSTPPLRWGPWLYYRRVEEGKQYPVLCRRLVSLNEEFISHKSPSAGFDFTSGKRIEQKLLDYNKEAERFGGYAYEELSEVSPDHRHLAYTMYDKDNDCFRLSVKDLNFGSLCVKPQAERVSNIAWARNGQALLYVVTNHDRRPYRIYCSILGSNEDDILLLEEPQENVYLNIRQTKDFQYVTVNSFSTTSSKVYLINAADPLSSMTLVWECEAQVHCIVEHHQGYLYLFTDAAKDGQPSDNHYLLRSPVHSSLNRRKWENVFIDDKELIIEDVDFSNSHLVLIVREGRKFRLCSVSFPLPSGQGPFNLKELSPRFLPLPPDVCQISSGPNYDFYSSIMRFTISSPVMPDAVTDYDLSNGKWKIVQQQNLLHERTRVLYGSASSTSKHEKSLGSGSMGSINVDDGEGDQSWNDLAEYYACEHYDVPSYDGAVVPLTIVYSRHRKKEAQSPGLLHGHGAYGEILDKRWRSESKSLLDRGWVIAYADVRGGGGGGKRWRHDGQRTKKINSINDYISCTKFLIEREIVQEDKLAGRGYSAGGMLVASAINFYPDLFRAAVLKVPFLDPTNTLHSPILPLTPVEYEEFGYPGDRDDFQAIRKYSPYDNIPKGVLYPAVLVCSSFSTRFGVWEAAKWAARVREQTIYDPERPILLNLTTDIVEENRYLHCKESALEAAFLLKVMDL</sequence>
<organism evidence="1 2">
    <name type="scientific">Catharanthus roseus</name>
    <name type="common">Madagascar periwinkle</name>
    <name type="synonym">Vinca rosea</name>
    <dbReference type="NCBI Taxonomy" id="4058"/>
    <lineage>
        <taxon>Eukaryota</taxon>
        <taxon>Viridiplantae</taxon>
        <taxon>Streptophyta</taxon>
        <taxon>Embryophyta</taxon>
        <taxon>Tracheophyta</taxon>
        <taxon>Spermatophyta</taxon>
        <taxon>Magnoliopsida</taxon>
        <taxon>eudicotyledons</taxon>
        <taxon>Gunneridae</taxon>
        <taxon>Pentapetalae</taxon>
        <taxon>asterids</taxon>
        <taxon>lamiids</taxon>
        <taxon>Gentianales</taxon>
        <taxon>Apocynaceae</taxon>
        <taxon>Rauvolfioideae</taxon>
        <taxon>Vinceae</taxon>
        <taxon>Catharanthinae</taxon>
        <taxon>Catharanthus</taxon>
    </lineage>
</organism>
<dbReference type="EMBL" id="CM044704">
    <property type="protein sequence ID" value="KAI5665871.1"/>
    <property type="molecule type" value="Genomic_DNA"/>
</dbReference>
<protein>
    <submittedName>
        <fullName evidence="1">Uncharacterized protein</fullName>
    </submittedName>
</protein>
<gene>
    <name evidence="1" type="ORF">M9H77_15724</name>
</gene>
<name>A0ACC0AZ36_CATRO</name>
<evidence type="ECO:0000313" key="2">
    <source>
        <dbReference type="Proteomes" id="UP001060085"/>
    </source>
</evidence>
<keyword evidence="2" id="KW-1185">Reference proteome</keyword>
<dbReference type="Proteomes" id="UP001060085">
    <property type="component" value="Linkage Group LG04"/>
</dbReference>